<gene>
    <name evidence="3" type="ORF">GCM10011335_31160</name>
</gene>
<comment type="caution">
    <text evidence="3">The sequence shown here is derived from an EMBL/GenBank/DDBJ whole genome shotgun (WGS) entry which is preliminary data.</text>
</comment>
<reference evidence="3" key="2">
    <citation type="submission" date="2020-09" db="EMBL/GenBank/DDBJ databases">
        <authorList>
            <person name="Sun Q."/>
            <person name="Zhou Y."/>
        </authorList>
    </citation>
    <scope>NUCLEOTIDE SEQUENCE</scope>
    <source>
        <strain evidence="3">CGMCC 1.15493</strain>
    </source>
</reference>
<dbReference type="InterPro" id="IPR003959">
    <property type="entry name" value="ATPase_AAA_core"/>
</dbReference>
<evidence type="ECO:0000259" key="2">
    <source>
        <dbReference type="SMART" id="SM00382"/>
    </source>
</evidence>
<dbReference type="Gene3D" id="3.40.50.300">
    <property type="entry name" value="P-loop containing nucleotide triphosphate hydrolases"/>
    <property type="match status" value="1"/>
</dbReference>
<protein>
    <recommendedName>
        <fullName evidence="2">AAA+ ATPase domain-containing protein</fullName>
    </recommendedName>
</protein>
<dbReference type="EMBL" id="BMJJ01000007">
    <property type="protein sequence ID" value="GGD25920.1"/>
    <property type="molecule type" value="Genomic_DNA"/>
</dbReference>
<sequence length="594" mass="65240">MDDTTMTLHDVFMRHKLYKAPAEDAEASLRGEKMTFIHDLLRGAAPACGDLRTDIGLWHSDLQSRGLRHEGDAGMWASMSAASPDIVWLEPLLSVFAYRPDVLRCRYYMAVLGHVGSARYLSRVSERDHDLTGAFAHGMHLHAKKLERIGSSYKWYPGVEIAILVEGCRRLVGIDGGDKTVMPLISWWNQTRRDRSRARDDGERQYLTALVTESQVRSMMRKAVDEGRIADPDEFRTKTADDRFEFGNDTDDDGGVDAEAVADSTEESVPRTHDTFASVAAAVDAKIAALKSPVRPPASAQRGHLVLADIPSKKNAVRHSEGDLEASLSGITGRWMEQVLVSNELPEIASELRAEWPHSVDLINRVLGDLRVGEPVRFRPTLLVGSPGSGKTSLMKAIAGSLLMPSVVFPCASVSDGSFGGTPSQWSTRRASTPLELIRSSDRANPIVILDEIEKSGTSGHNGSLVSALLPMLERGTASAYFEIGIERNADLSAVSFFATANDVTGIPMPLRDRFRILRMPDPEPAHIGSLTRKIISDLIYERGLDERWTPPLAPDEIDIIKKAWGGGSLRRLRRAVEATLAARETAMTNGRAM</sequence>
<keyword evidence="4" id="KW-1185">Reference proteome</keyword>
<dbReference type="Pfam" id="PF00004">
    <property type="entry name" value="AAA"/>
    <property type="match status" value="1"/>
</dbReference>
<organism evidence="3 4">
    <name type="scientific">Aureimonas glaciei</name>
    <dbReference type="NCBI Taxonomy" id="1776957"/>
    <lineage>
        <taxon>Bacteria</taxon>
        <taxon>Pseudomonadati</taxon>
        <taxon>Pseudomonadota</taxon>
        <taxon>Alphaproteobacteria</taxon>
        <taxon>Hyphomicrobiales</taxon>
        <taxon>Aurantimonadaceae</taxon>
        <taxon>Aureimonas</taxon>
    </lineage>
</organism>
<dbReference type="GO" id="GO:0030163">
    <property type="term" value="P:protein catabolic process"/>
    <property type="evidence" value="ECO:0007669"/>
    <property type="project" value="InterPro"/>
</dbReference>
<evidence type="ECO:0000256" key="1">
    <source>
        <dbReference type="SAM" id="MobiDB-lite"/>
    </source>
</evidence>
<dbReference type="PANTHER" id="PTHR10046">
    <property type="entry name" value="ATP DEPENDENT LON PROTEASE FAMILY MEMBER"/>
    <property type="match status" value="1"/>
</dbReference>
<proteinExistence type="predicted"/>
<dbReference type="GO" id="GO:0004252">
    <property type="term" value="F:serine-type endopeptidase activity"/>
    <property type="evidence" value="ECO:0007669"/>
    <property type="project" value="InterPro"/>
</dbReference>
<dbReference type="InterPro" id="IPR003593">
    <property type="entry name" value="AAA+_ATPase"/>
</dbReference>
<dbReference type="GO" id="GO:0005524">
    <property type="term" value="F:ATP binding"/>
    <property type="evidence" value="ECO:0007669"/>
    <property type="project" value="InterPro"/>
</dbReference>
<dbReference type="SUPFAM" id="SSF52540">
    <property type="entry name" value="P-loop containing nucleoside triphosphate hydrolases"/>
    <property type="match status" value="1"/>
</dbReference>
<dbReference type="Proteomes" id="UP000613160">
    <property type="component" value="Unassembled WGS sequence"/>
</dbReference>
<accession>A0A916Y1R3</accession>
<feature type="domain" description="AAA+ ATPase" evidence="2">
    <location>
        <begin position="377"/>
        <end position="525"/>
    </location>
</feature>
<dbReference type="RefSeq" id="WP_188852310.1">
    <property type="nucleotide sequence ID" value="NZ_BMJJ01000007.1"/>
</dbReference>
<dbReference type="GO" id="GO:0016887">
    <property type="term" value="F:ATP hydrolysis activity"/>
    <property type="evidence" value="ECO:0007669"/>
    <property type="project" value="InterPro"/>
</dbReference>
<dbReference type="InterPro" id="IPR027065">
    <property type="entry name" value="Lon_Prtase"/>
</dbReference>
<dbReference type="AlphaFoldDB" id="A0A916Y1R3"/>
<evidence type="ECO:0000313" key="3">
    <source>
        <dbReference type="EMBL" id="GGD25920.1"/>
    </source>
</evidence>
<dbReference type="GO" id="GO:0004176">
    <property type="term" value="F:ATP-dependent peptidase activity"/>
    <property type="evidence" value="ECO:0007669"/>
    <property type="project" value="InterPro"/>
</dbReference>
<feature type="region of interest" description="Disordered" evidence="1">
    <location>
        <begin position="240"/>
        <end position="271"/>
    </location>
</feature>
<dbReference type="InterPro" id="IPR027417">
    <property type="entry name" value="P-loop_NTPase"/>
</dbReference>
<dbReference type="SMART" id="SM00382">
    <property type="entry name" value="AAA"/>
    <property type="match status" value="1"/>
</dbReference>
<name>A0A916Y1R3_9HYPH</name>
<reference evidence="3" key="1">
    <citation type="journal article" date="2014" name="Int. J. Syst. Evol. Microbiol.">
        <title>Complete genome sequence of Corynebacterium casei LMG S-19264T (=DSM 44701T), isolated from a smear-ripened cheese.</title>
        <authorList>
            <consortium name="US DOE Joint Genome Institute (JGI-PGF)"/>
            <person name="Walter F."/>
            <person name="Albersmeier A."/>
            <person name="Kalinowski J."/>
            <person name="Ruckert C."/>
        </authorList>
    </citation>
    <scope>NUCLEOTIDE SEQUENCE</scope>
    <source>
        <strain evidence="3">CGMCC 1.15493</strain>
    </source>
</reference>
<evidence type="ECO:0000313" key="4">
    <source>
        <dbReference type="Proteomes" id="UP000613160"/>
    </source>
</evidence>